<proteinExistence type="predicted"/>
<protein>
    <recommendedName>
        <fullName evidence="5">PEP-CTERM sorting domain-containing protein</fullName>
    </recommendedName>
</protein>
<feature type="signal peptide" evidence="2">
    <location>
        <begin position="1"/>
        <end position="19"/>
    </location>
</feature>
<gene>
    <name evidence="3" type="ORF">tloyanaT_36620</name>
</gene>
<evidence type="ECO:0000313" key="4">
    <source>
        <dbReference type="Proteomes" id="UP001157134"/>
    </source>
</evidence>
<dbReference type="EMBL" id="BSSV01000012">
    <property type="protein sequence ID" value="GLX87409.1"/>
    <property type="molecule type" value="Genomic_DNA"/>
</dbReference>
<keyword evidence="1" id="KW-0472">Membrane</keyword>
<dbReference type="RefSeq" id="WP_284301459.1">
    <property type="nucleotide sequence ID" value="NZ_BSSV01000012.1"/>
</dbReference>
<keyword evidence="2" id="KW-0732">Signal</keyword>
<keyword evidence="1" id="KW-0812">Transmembrane</keyword>
<reference evidence="3 4" key="1">
    <citation type="submission" date="2023-03" db="EMBL/GenBank/DDBJ databases">
        <title>Thalassotalea loyana LMG 22536T draft genome sequence.</title>
        <authorList>
            <person name="Sawabe T."/>
        </authorList>
    </citation>
    <scope>NUCLEOTIDE SEQUENCE [LARGE SCALE GENOMIC DNA]</scope>
    <source>
        <strain evidence="3 4">LMG 22536</strain>
    </source>
</reference>
<evidence type="ECO:0000313" key="3">
    <source>
        <dbReference type="EMBL" id="GLX87409.1"/>
    </source>
</evidence>
<evidence type="ECO:0000256" key="1">
    <source>
        <dbReference type="SAM" id="Phobius"/>
    </source>
</evidence>
<evidence type="ECO:0008006" key="5">
    <source>
        <dbReference type="Google" id="ProtNLM"/>
    </source>
</evidence>
<name>A0ABQ6HIM9_9GAMM</name>
<accession>A0ABQ6HIM9</accession>
<comment type="caution">
    <text evidence="3">The sequence shown here is derived from an EMBL/GenBank/DDBJ whole genome shotgun (WGS) entry which is preliminary data.</text>
</comment>
<feature type="transmembrane region" description="Helical" evidence="1">
    <location>
        <begin position="185"/>
        <end position="202"/>
    </location>
</feature>
<evidence type="ECO:0000256" key="2">
    <source>
        <dbReference type="SAM" id="SignalP"/>
    </source>
</evidence>
<organism evidence="3 4">
    <name type="scientific">Thalassotalea loyana</name>
    <dbReference type="NCBI Taxonomy" id="280483"/>
    <lineage>
        <taxon>Bacteria</taxon>
        <taxon>Pseudomonadati</taxon>
        <taxon>Pseudomonadota</taxon>
        <taxon>Gammaproteobacteria</taxon>
        <taxon>Alteromonadales</taxon>
        <taxon>Colwelliaceae</taxon>
        <taxon>Thalassotalea</taxon>
    </lineage>
</organism>
<sequence length="209" mass="23754">MKTLLKLFVFSMMVNTAHAAIIEANYTFDGTNLALASGTDVFNGDFKVGDTLKLSFSAVGDEAYWDFSGSNSNGFEGFDLGFNEKGLRAIDGHYRFYYDDQLVKQSYYYTVIDDYRNGPYSLSVRNIDYVDKFSVDYQFFSSTAINDIIAPIDTYSDDWNIFNTFQGIRNAVPFISDQTTVVTEPSSLVLVIFCLFFILYNSKNKRLIN</sequence>
<feature type="chain" id="PRO_5045560454" description="PEP-CTERM sorting domain-containing protein" evidence="2">
    <location>
        <begin position="20"/>
        <end position="209"/>
    </location>
</feature>
<keyword evidence="4" id="KW-1185">Reference proteome</keyword>
<dbReference type="Proteomes" id="UP001157134">
    <property type="component" value="Unassembled WGS sequence"/>
</dbReference>
<keyword evidence="1" id="KW-1133">Transmembrane helix</keyword>